<sequence length="335" mass="36076">MSAPSARGTRDHRSTGTSCNTTQRHTARSERGTEYAPRDSSTRGGNAAAYTHCYLPSGPASLVGDRPEADGLHPGPSSNTVLTQPVQLRSDTLTVAEPAWDPTIYRWVPGVVREAFSLVASDDASKGELERELTGLWRDMPAKMSLAEWRDAVAAKHGTADGEDPILAYAVGKYGLKPSIWIEDEEAQSKSRTSAFSPFDDDDEPVVPNTEGGVCGHPEVARDNLPAKDDDTVKGLSNDTAPFDRTPRTADAETGGPRLWRWAAEGKVKREEPNILGANSDEPRRTSETWSRQTRPYRRFEVQGGIGGLSGGDAGLASAAPEEAQARGVGYSKWG</sequence>
<dbReference type="Proteomes" id="UP000015241">
    <property type="component" value="Unassembled WGS sequence"/>
</dbReference>
<evidence type="ECO:0000313" key="3">
    <source>
        <dbReference type="Proteomes" id="UP000015241"/>
    </source>
</evidence>
<accession>S8EZ64</accession>
<protein>
    <submittedName>
        <fullName evidence="2">Uncharacterized protein</fullName>
    </submittedName>
</protein>
<reference evidence="2 3" key="1">
    <citation type="journal article" date="2012" name="Science">
        <title>The Paleozoic origin of enzymatic lignin decomposition reconstructed from 31 fungal genomes.</title>
        <authorList>
            <person name="Floudas D."/>
            <person name="Binder M."/>
            <person name="Riley R."/>
            <person name="Barry K."/>
            <person name="Blanchette R.A."/>
            <person name="Henrissat B."/>
            <person name="Martinez A.T."/>
            <person name="Otillar R."/>
            <person name="Spatafora J.W."/>
            <person name="Yadav J.S."/>
            <person name="Aerts A."/>
            <person name="Benoit I."/>
            <person name="Boyd A."/>
            <person name="Carlson A."/>
            <person name="Copeland A."/>
            <person name="Coutinho P.M."/>
            <person name="de Vries R.P."/>
            <person name="Ferreira P."/>
            <person name="Findley K."/>
            <person name="Foster B."/>
            <person name="Gaskell J."/>
            <person name="Glotzer D."/>
            <person name="Gorecki P."/>
            <person name="Heitman J."/>
            <person name="Hesse C."/>
            <person name="Hori C."/>
            <person name="Igarashi K."/>
            <person name="Jurgens J.A."/>
            <person name="Kallen N."/>
            <person name="Kersten P."/>
            <person name="Kohler A."/>
            <person name="Kuees U."/>
            <person name="Kumar T.K.A."/>
            <person name="Kuo A."/>
            <person name="LaButti K."/>
            <person name="Larrondo L.F."/>
            <person name="Lindquist E."/>
            <person name="Ling A."/>
            <person name="Lombard V."/>
            <person name="Lucas S."/>
            <person name="Lundell T."/>
            <person name="Martin R."/>
            <person name="McLaughlin D.J."/>
            <person name="Morgenstern I."/>
            <person name="Morin E."/>
            <person name="Murat C."/>
            <person name="Nagy L.G."/>
            <person name="Nolan M."/>
            <person name="Ohm R.A."/>
            <person name="Patyshakuliyeva A."/>
            <person name="Rokas A."/>
            <person name="Ruiz-Duenas F.J."/>
            <person name="Sabat G."/>
            <person name="Salamov A."/>
            <person name="Samejima M."/>
            <person name="Schmutz J."/>
            <person name="Slot J.C."/>
            <person name="St John F."/>
            <person name="Stenlid J."/>
            <person name="Sun H."/>
            <person name="Sun S."/>
            <person name="Syed K."/>
            <person name="Tsang A."/>
            <person name="Wiebenga A."/>
            <person name="Young D."/>
            <person name="Pisabarro A."/>
            <person name="Eastwood D.C."/>
            <person name="Martin F."/>
            <person name="Cullen D."/>
            <person name="Grigoriev I.V."/>
            <person name="Hibbett D.S."/>
        </authorList>
    </citation>
    <scope>NUCLEOTIDE SEQUENCE</scope>
    <source>
        <strain evidence="3">FP-58527</strain>
    </source>
</reference>
<feature type="compositionally biased region" description="Polar residues" evidence="1">
    <location>
        <begin position="15"/>
        <end position="24"/>
    </location>
</feature>
<organism evidence="2 3">
    <name type="scientific">Fomitopsis schrenkii</name>
    <name type="common">Brown rot fungus</name>
    <dbReference type="NCBI Taxonomy" id="2126942"/>
    <lineage>
        <taxon>Eukaryota</taxon>
        <taxon>Fungi</taxon>
        <taxon>Dikarya</taxon>
        <taxon>Basidiomycota</taxon>
        <taxon>Agaricomycotina</taxon>
        <taxon>Agaricomycetes</taxon>
        <taxon>Polyporales</taxon>
        <taxon>Fomitopsis</taxon>
    </lineage>
</organism>
<feature type="compositionally biased region" description="Basic and acidic residues" evidence="1">
    <location>
        <begin position="27"/>
        <end position="41"/>
    </location>
</feature>
<evidence type="ECO:0000313" key="2">
    <source>
        <dbReference type="EMBL" id="EPS94815.1"/>
    </source>
</evidence>
<feature type="compositionally biased region" description="Gly residues" evidence="1">
    <location>
        <begin position="304"/>
        <end position="314"/>
    </location>
</feature>
<feature type="region of interest" description="Disordered" evidence="1">
    <location>
        <begin position="211"/>
        <end position="259"/>
    </location>
</feature>
<feature type="region of interest" description="Disordered" evidence="1">
    <location>
        <begin position="1"/>
        <end position="82"/>
    </location>
</feature>
<proteinExistence type="predicted"/>
<evidence type="ECO:0000256" key="1">
    <source>
        <dbReference type="SAM" id="MobiDB-lite"/>
    </source>
</evidence>
<dbReference type="InParanoid" id="S8EZ64"/>
<name>S8EZ64_FOMSC</name>
<feature type="compositionally biased region" description="Basic and acidic residues" evidence="1">
    <location>
        <begin position="219"/>
        <end position="233"/>
    </location>
</feature>
<dbReference type="HOGENOM" id="CLU_829084_0_0_1"/>
<gene>
    <name evidence="2" type="ORF">FOMPIDRAFT_91294</name>
</gene>
<feature type="region of interest" description="Disordered" evidence="1">
    <location>
        <begin position="271"/>
        <end position="335"/>
    </location>
</feature>
<dbReference type="EMBL" id="KE504222">
    <property type="protein sequence ID" value="EPS94815.1"/>
    <property type="molecule type" value="Genomic_DNA"/>
</dbReference>
<dbReference type="AlphaFoldDB" id="S8EZ64"/>
<keyword evidence="3" id="KW-1185">Reference proteome</keyword>